<feature type="compositionally biased region" description="Low complexity" evidence="1">
    <location>
        <begin position="705"/>
        <end position="716"/>
    </location>
</feature>
<proteinExistence type="predicted"/>
<dbReference type="InterPro" id="IPR050458">
    <property type="entry name" value="LolB"/>
</dbReference>
<reference evidence="2" key="1">
    <citation type="submission" date="2024-06" db="EMBL/GenBank/DDBJ databases">
        <authorList>
            <consortium name="consrtm"/>
            <person name="Uemura M."/>
            <person name="Terahara T."/>
        </authorList>
    </citation>
    <scope>NUCLEOTIDE SEQUENCE</scope>
    <source>
        <strain evidence="2">KM77-8</strain>
    </source>
</reference>
<dbReference type="Pfam" id="PF05762">
    <property type="entry name" value="VWA_CoxE"/>
    <property type="match status" value="1"/>
</dbReference>
<dbReference type="EMBL" id="AP035768">
    <property type="protein sequence ID" value="BFO18671.1"/>
    <property type="molecule type" value="Genomic_DNA"/>
</dbReference>
<feature type="region of interest" description="Disordered" evidence="1">
    <location>
        <begin position="260"/>
        <end position="388"/>
    </location>
</feature>
<feature type="compositionally biased region" description="Basic residues" evidence="1">
    <location>
        <begin position="805"/>
        <end position="824"/>
    </location>
</feature>
<feature type="compositionally biased region" description="Basic and acidic residues" evidence="1">
    <location>
        <begin position="363"/>
        <end position="374"/>
    </location>
</feature>
<evidence type="ECO:0000313" key="2">
    <source>
        <dbReference type="EMBL" id="BFO18671.1"/>
    </source>
</evidence>
<dbReference type="PANTHER" id="PTHR30634">
    <property type="entry name" value="OUTER MEMBRANE LOLAB LIPOPROTEIN INSERTION APPARATUS"/>
    <property type="match status" value="1"/>
</dbReference>
<feature type="compositionally biased region" description="Pro residues" evidence="1">
    <location>
        <begin position="694"/>
        <end position="704"/>
    </location>
</feature>
<dbReference type="Gene3D" id="3.40.50.410">
    <property type="entry name" value="von Willebrand factor, type A domain"/>
    <property type="match status" value="1"/>
</dbReference>
<accession>A0AAT9HMD1</accession>
<dbReference type="AlphaFoldDB" id="A0AAT9HMD1"/>
<organism evidence="2">
    <name type="scientific">Streptomyces haneummycinicus</name>
    <dbReference type="NCBI Taxonomy" id="3074435"/>
    <lineage>
        <taxon>Bacteria</taxon>
        <taxon>Bacillati</taxon>
        <taxon>Actinomycetota</taxon>
        <taxon>Actinomycetes</taxon>
        <taxon>Kitasatosporales</taxon>
        <taxon>Streptomycetaceae</taxon>
        <taxon>Streptomyces</taxon>
    </lineage>
</organism>
<feature type="compositionally biased region" description="Basic residues" evidence="1">
    <location>
        <begin position="304"/>
        <end position="323"/>
    </location>
</feature>
<feature type="compositionally biased region" description="Basic residues" evidence="1">
    <location>
        <begin position="720"/>
        <end position="735"/>
    </location>
</feature>
<dbReference type="SUPFAM" id="SSF53300">
    <property type="entry name" value="vWA-like"/>
    <property type="match status" value="1"/>
</dbReference>
<feature type="region of interest" description="Disordered" evidence="1">
    <location>
        <begin position="749"/>
        <end position="840"/>
    </location>
</feature>
<feature type="compositionally biased region" description="Basic residues" evidence="1">
    <location>
        <begin position="779"/>
        <end position="791"/>
    </location>
</feature>
<reference evidence="2" key="2">
    <citation type="submission" date="2024-07" db="EMBL/GenBank/DDBJ databases">
        <title>Streptomyces haneummycinica sp. nov., a new antibiotic-producing actinobacterium isolated from marine sediment.</title>
        <authorList>
            <person name="Uemura M."/>
            <person name="Hamada M."/>
            <person name="Hirano S."/>
            <person name="Kobayashi K."/>
            <person name="Ohshiro T."/>
            <person name="Kobayashi T."/>
            <person name="Terahara T."/>
        </authorList>
    </citation>
    <scope>NUCLEOTIDE SEQUENCE</scope>
    <source>
        <strain evidence="2">KM77-8</strain>
    </source>
</reference>
<feature type="region of interest" description="Disordered" evidence="1">
    <location>
        <begin position="689"/>
        <end position="736"/>
    </location>
</feature>
<protein>
    <recommendedName>
        <fullName evidence="3">VWA domain-containing protein</fullName>
    </recommendedName>
</protein>
<dbReference type="InterPro" id="IPR036465">
    <property type="entry name" value="vWFA_dom_sf"/>
</dbReference>
<gene>
    <name evidence="2" type="ORF">SHKM778_50590</name>
</gene>
<name>A0AAT9HMD1_9ACTN</name>
<feature type="compositionally biased region" description="Basic residues" evidence="1">
    <location>
        <begin position="749"/>
        <end position="768"/>
    </location>
</feature>
<sequence length="840" mass="89039">MDLLRTVLRHAGGLPEARLAALRPLVRRLVDALTRQLATRLRPALHGTVLPRPSRRPGGGLDLPRTLRANLATARRTPDGTVRVIPEHPVFRTRARKAADWRLVLVTDVSGSMEASTVWAALTASVLAGVPTLSTHFLAFSTEVIDLTGHVDDPLSLLLEVSVGGGTHIAAGLRHARELVTVPSRTLVVVVSDFEEGYPLGGLLAEVRALVGAGCHVLGCASLDDTGRPRYSTGVAGQLVAAGMPVAALSPLELARWVGRRSHEPGPASGRPVRHRRTRRGPLAPAAQTAGRERDQAAGTTGRPGRRHRTDRRRRRHRRRTAGARRDGDRRGGDPLRMPAGPRLPAPRGGGLRRTGRRGHPGPRRDHGNPKGRGDGTGGTRRRHPGQRAAARAVFDAAAAVLEAGTDGAGAVLQAELLQAAHTARLAGLPRACASAVSVVTGVRAARSADPGHRLTDLAGALAAVLQVAHRLPHATGPDLTALRGTVRQPYRPDGSLRLYGLFSEPVLTATGYAGAVTWTADADGRLYTVSDVAPGGPARATGAADRAVRVGDTALTHRELSRAGLAVSGATVSPTGRLGAGAGVRAVRASGAAWRAEPLDRLWTVPAGEQVARALSGGQDLLFLEVTLAGPVREATGDCVLADCAGLPLRLVTAHDDPALPYRDNLRLLAAAGDRRLRIVARLAPDRPRGPCCSPPSTPPTPAPGWTSASTASSTRICPRTRSHRRPGPRRPVTRPRCICCAAASTRRCRRPPGPRRRRERAGRRRPAAPPRPGHGGRPPRRSPRGRRGPLPRPVRPAAPGRHGPLRPRLACRRRLHRRRRTGPVRGRLGAATPAVPIR</sequence>
<feature type="compositionally biased region" description="Low complexity" evidence="1">
    <location>
        <begin position="335"/>
        <end position="347"/>
    </location>
</feature>
<dbReference type="InterPro" id="IPR008912">
    <property type="entry name" value="Uncharacterised_CoxE"/>
</dbReference>
<dbReference type="PANTHER" id="PTHR30634:SF7">
    <property type="entry name" value="VWA DOMAIN-CONTAINING PROTEIN"/>
    <property type="match status" value="1"/>
</dbReference>
<evidence type="ECO:0008006" key="3">
    <source>
        <dbReference type="Google" id="ProtNLM"/>
    </source>
</evidence>
<feature type="compositionally biased region" description="Basic and acidic residues" evidence="1">
    <location>
        <begin position="324"/>
        <end position="334"/>
    </location>
</feature>
<evidence type="ECO:0000256" key="1">
    <source>
        <dbReference type="SAM" id="MobiDB-lite"/>
    </source>
</evidence>